<feature type="transmembrane region" description="Helical" evidence="6">
    <location>
        <begin position="164"/>
        <end position="183"/>
    </location>
</feature>
<evidence type="ECO:0000259" key="7">
    <source>
        <dbReference type="PROSITE" id="PS50850"/>
    </source>
</evidence>
<name>A0A7S2MNB4_9EUKA</name>
<feature type="transmembrane region" description="Helical" evidence="6">
    <location>
        <begin position="133"/>
        <end position="152"/>
    </location>
</feature>
<keyword evidence="3 6" id="KW-0812">Transmembrane</keyword>
<organism evidence="8">
    <name type="scientific">Haptolina brevifila</name>
    <dbReference type="NCBI Taxonomy" id="156173"/>
    <lineage>
        <taxon>Eukaryota</taxon>
        <taxon>Haptista</taxon>
        <taxon>Haptophyta</taxon>
        <taxon>Prymnesiophyceae</taxon>
        <taxon>Prymnesiales</taxon>
        <taxon>Prymnesiaceae</taxon>
        <taxon>Haptolina</taxon>
    </lineage>
</organism>
<evidence type="ECO:0000313" key="8">
    <source>
        <dbReference type="EMBL" id="CAD9492857.1"/>
    </source>
</evidence>
<evidence type="ECO:0000256" key="6">
    <source>
        <dbReference type="SAM" id="Phobius"/>
    </source>
</evidence>
<comment type="subcellular location">
    <subcellularLocation>
        <location evidence="1">Membrane</location>
        <topology evidence="1">Multi-pass membrane protein</topology>
    </subcellularLocation>
</comment>
<evidence type="ECO:0000256" key="4">
    <source>
        <dbReference type="ARBA" id="ARBA00022989"/>
    </source>
</evidence>
<evidence type="ECO:0000256" key="2">
    <source>
        <dbReference type="ARBA" id="ARBA00022448"/>
    </source>
</evidence>
<gene>
    <name evidence="8" type="ORF">CBRE1094_LOCUS27478</name>
</gene>
<dbReference type="InterPro" id="IPR011701">
    <property type="entry name" value="MFS"/>
</dbReference>
<feature type="transmembrane region" description="Helical" evidence="6">
    <location>
        <begin position="75"/>
        <end position="95"/>
    </location>
</feature>
<dbReference type="Gene3D" id="1.20.1250.20">
    <property type="entry name" value="MFS general substrate transporter like domains"/>
    <property type="match status" value="1"/>
</dbReference>
<dbReference type="SUPFAM" id="SSF103473">
    <property type="entry name" value="MFS general substrate transporter"/>
    <property type="match status" value="1"/>
</dbReference>
<keyword evidence="4 6" id="KW-1133">Transmembrane helix</keyword>
<evidence type="ECO:0000256" key="5">
    <source>
        <dbReference type="ARBA" id="ARBA00023136"/>
    </source>
</evidence>
<dbReference type="InterPro" id="IPR036259">
    <property type="entry name" value="MFS_trans_sf"/>
</dbReference>
<dbReference type="PANTHER" id="PTHR23504">
    <property type="entry name" value="MAJOR FACILITATOR SUPERFAMILY DOMAIN-CONTAINING PROTEIN 10"/>
    <property type="match status" value="1"/>
</dbReference>
<evidence type="ECO:0000256" key="3">
    <source>
        <dbReference type="ARBA" id="ARBA00022692"/>
    </source>
</evidence>
<accession>A0A7S2MNB4</accession>
<proteinExistence type="predicted"/>
<dbReference type="GO" id="GO:0016020">
    <property type="term" value="C:membrane"/>
    <property type="evidence" value="ECO:0007669"/>
    <property type="project" value="UniProtKB-SubCell"/>
</dbReference>
<sequence>MALQLPPPWTLVVPILFLDFLVISLPGGVLPIVINEAFGQRSYLLVGYAQTVKGILAFATSPAIGSLSDVIGRKYLFLATIIGTAAPNAALGLGVSLETHLVLVGLSGCLAATFPLAFAYIADNVPPQGRSSAFGMAIGLGLGGAFLVGPPLGALVNEREGSTAVFRACAVITIINIVFLVVVMREPRRPKPPPWHEVLRRANPFAAFGMLHNNRAMRLLSSIVLFFYLALWGFLSNKGVCA</sequence>
<dbReference type="PROSITE" id="PS50850">
    <property type="entry name" value="MFS"/>
    <property type="match status" value="1"/>
</dbReference>
<dbReference type="GO" id="GO:0022857">
    <property type="term" value="F:transmembrane transporter activity"/>
    <property type="evidence" value="ECO:0007669"/>
    <property type="project" value="InterPro"/>
</dbReference>
<dbReference type="PANTHER" id="PTHR23504:SF1">
    <property type="entry name" value="GH21943P-RELATED"/>
    <property type="match status" value="1"/>
</dbReference>
<protein>
    <recommendedName>
        <fullName evidence="7">Major facilitator superfamily (MFS) profile domain-containing protein</fullName>
    </recommendedName>
</protein>
<feature type="transmembrane region" description="Helical" evidence="6">
    <location>
        <begin position="12"/>
        <end position="34"/>
    </location>
</feature>
<dbReference type="Pfam" id="PF07690">
    <property type="entry name" value="MFS_1"/>
    <property type="match status" value="1"/>
</dbReference>
<dbReference type="InterPro" id="IPR020846">
    <property type="entry name" value="MFS_dom"/>
</dbReference>
<keyword evidence="2" id="KW-0813">Transport</keyword>
<reference evidence="8" key="1">
    <citation type="submission" date="2021-01" db="EMBL/GenBank/DDBJ databases">
        <authorList>
            <person name="Corre E."/>
            <person name="Pelletier E."/>
            <person name="Niang G."/>
            <person name="Scheremetjew M."/>
            <person name="Finn R."/>
            <person name="Kale V."/>
            <person name="Holt S."/>
            <person name="Cochrane G."/>
            <person name="Meng A."/>
            <person name="Brown T."/>
            <person name="Cohen L."/>
        </authorList>
    </citation>
    <scope>NUCLEOTIDE SEQUENCE</scope>
    <source>
        <strain evidence="8">UTEX LB 985</strain>
    </source>
</reference>
<evidence type="ECO:0000256" key="1">
    <source>
        <dbReference type="ARBA" id="ARBA00004141"/>
    </source>
</evidence>
<feature type="transmembrane region" description="Helical" evidence="6">
    <location>
        <begin position="101"/>
        <end position="121"/>
    </location>
</feature>
<keyword evidence="5 6" id="KW-0472">Membrane</keyword>
<feature type="domain" description="Major facilitator superfamily (MFS) profile" evidence="7">
    <location>
        <begin position="1"/>
        <end position="242"/>
    </location>
</feature>
<dbReference type="EMBL" id="HBGU01050426">
    <property type="protein sequence ID" value="CAD9492857.1"/>
    <property type="molecule type" value="Transcribed_RNA"/>
</dbReference>
<feature type="transmembrane region" description="Helical" evidence="6">
    <location>
        <begin position="216"/>
        <end position="235"/>
    </location>
</feature>
<dbReference type="AlphaFoldDB" id="A0A7S2MNB4"/>